<proteinExistence type="predicted"/>
<dbReference type="EMBL" id="MNCJ02000323">
    <property type="protein sequence ID" value="KAF5795587.1"/>
    <property type="molecule type" value="Genomic_DNA"/>
</dbReference>
<organism evidence="4 5">
    <name type="scientific">Helianthus annuus</name>
    <name type="common">Common sunflower</name>
    <dbReference type="NCBI Taxonomy" id="4232"/>
    <lineage>
        <taxon>Eukaryota</taxon>
        <taxon>Viridiplantae</taxon>
        <taxon>Streptophyta</taxon>
        <taxon>Embryophyta</taxon>
        <taxon>Tracheophyta</taxon>
        <taxon>Spermatophyta</taxon>
        <taxon>Magnoliopsida</taxon>
        <taxon>eudicotyledons</taxon>
        <taxon>Gunneridae</taxon>
        <taxon>Pentapetalae</taxon>
        <taxon>asterids</taxon>
        <taxon>campanulids</taxon>
        <taxon>Asterales</taxon>
        <taxon>Asteraceae</taxon>
        <taxon>Asteroideae</taxon>
        <taxon>Heliantheae alliance</taxon>
        <taxon>Heliantheae</taxon>
        <taxon>Helianthus</taxon>
    </lineage>
</organism>
<dbReference type="Gene3D" id="1.20.1270.220">
    <property type="match status" value="1"/>
</dbReference>
<keyword evidence="1" id="KW-0805">Transcription regulation</keyword>
<dbReference type="Gramene" id="mRNA:HanXRQr2_Chr08g0341421">
    <property type="protein sequence ID" value="CDS:HanXRQr2_Chr08g0341421.1"/>
    <property type="gene ID" value="HanXRQr2_Chr08g0341421"/>
</dbReference>
<dbReference type="InterPro" id="IPR038336">
    <property type="entry name" value="NET_sf"/>
</dbReference>
<reference evidence="4" key="1">
    <citation type="journal article" date="2017" name="Nature">
        <title>The sunflower genome provides insights into oil metabolism, flowering and Asterid evolution.</title>
        <authorList>
            <person name="Badouin H."/>
            <person name="Gouzy J."/>
            <person name="Grassa C.J."/>
            <person name="Murat F."/>
            <person name="Staton S.E."/>
            <person name="Cottret L."/>
            <person name="Lelandais-Briere C."/>
            <person name="Owens G.L."/>
            <person name="Carrere S."/>
            <person name="Mayjonade B."/>
            <person name="Legrand L."/>
            <person name="Gill N."/>
            <person name="Kane N.C."/>
            <person name="Bowers J.E."/>
            <person name="Hubner S."/>
            <person name="Bellec A."/>
            <person name="Berard A."/>
            <person name="Berges H."/>
            <person name="Blanchet N."/>
            <person name="Boniface M.C."/>
            <person name="Brunel D."/>
            <person name="Catrice O."/>
            <person name="Chaidir N."/>
            <person name="Claudel C."/>
            <person name="Donnadieu C."/>
            <person name="Faraut T."/>
            <person name="Fievet G."/>
            <person name="Helmstetter N."/>
            <person name="King M."/>
            <person name="Knapp S.J."/>
            <person name="Lai Z."/>
            <person name="Le Paslier M.C."/>
            <person name="Lippi Y."/>
            <person name="Lorenzon L."/>
            <person name="Mandel J.R."/>
            <person name="Marage G."/>
            <person name="Marchand G."/>
            <person name="Marquand E."/>
            <person name="Bret-Mestries E."/>
            <person name="Morien E."/>
            <person name="Nambeesan S."/>
            <person name="Nguyen T."/>
            <person name="Pegot-Espagnet P."/>
            <person name="Pouilly N."/>
            <person name="Raftis F."/>
            <person name="Sallet E."/>
            <person name="Schiex T."/>
            <person name="Thomas J."/>
            <person name="Vandecasteele C."/>
            <person name="Vares D."/>
            <person name="Vear F."/>
            <person name="Vautrin S."/>
            <person name="Crespi M."/>
            <person name="Mangin B."/>
            <person name="Burke J.M."/>
            <person name="Salse J."/>
            <person name="Munos S."/>
            <person name="Vincourt P."/>
            <person name="Rieseberg L.H."/>
            <person name="Langlade N.B."/>
        </authorList>
    </citation>
    <scope>NUCLEOTIDE SEQUENCE</scope>
    <source>
        <tissue evidence="4">Leaves</tissue>
    </source>
</reference>
<feature type="domain" description="NET" evidence="3">
    <location>
        <begin position="1"/>
        <end position="57"/>
    </location>
</feature>
<dbReference type="InterPro" id="IPR027353">
    <property type="entry name" value="NET_dom"/>
</dbReference>
<evidence type="ECO:0000256" key="1">
    <source>
        <dbReference type="ARBA" id="ARBA00023015"/>
    </source>
</evidence>
<keyword evidence="2" id="KW-0804">Transcription</keyword>
<evidence type="ECO:0000256" key="2">
    <source>
        <dbReference type="ARBA" id="ARBA00023163"/>
    </source>
</evidence>
<dbReference type="PROSITE" id="PS51525">
    <property type="entry name" value="NET"/>
    <property type="match status" value="1"/>
</dbReference>
<name>A0A9K3IF75_HELAN</name>
<dbReference type="Proteomes" id="UP000215914">
    <property type="component" value="Unassembled WGS sequence"/>
</dbReference>
<gene>
    <name evidence="4" type="ORF">HanXRQr2_Chr08g0341421</name>
</gene>
<evidence type="ECO:0000313" key="4">
    <source>
        <dbReference type="EMBL" id="KAF5795587.1"/>
    </source>
</evidence>
<protein>
    <submittedName>
        <fullName evidence="4">NET domain-containing protein</fullName>
    </submittedName>
</protein>
<accession>A0A9K3IF75</accession>
<dbReference type="PANTHER" id="PTHR45926">
    <property type="entry name" value="OSJNBA0053K19.4 PROTEIN"/>
    <property type="match status" value="1"/>
</dbReference>
<evidence type="ECO:0000259" key="3">
    <source>
        <dbReference type="PROSITE" id="PS51525"/>
    </source>
</evidence>
<comment type="caution">
    <text evidence="4">The sequence shown here is derived from an EMBL/GenBank/DDBJ whole genome shotgun (WGS) entry which is preliminary data.</text>
</comment>
<dbReference type="AlphaFoldDB" id="A0A9K3IF75"/>
<reference evidence="4" key="2">
    <citation type="submission" date="2020-06" db="EMBL/GenBank/DDBJ databases">
        <title>Helianthus annuus Genome sequencing and assembly Release 2.</title>
        <authorList>
            <person name="Gouzy J."/>
            <person name="Langlade N."/>
            <person name="Munos S."/>
        </authorList>
    </citation>
    <scope>NUCLEOTIDE SEQUENCE</scope>
    <source>
        <tissue evidence="4">Leaves</tissue>
    </source>
</reference>
<dbReference type="Pfam" id="PF17035">
    <property type="entry name" value="BET"/>
    <property type="match status" value="1"/>
</dbReference>
<sequence length="62" mass="7710">MPPEKMPQLLQIIRKRNDQLAQEGDEIELDIEALETETLWELDWFVTNWKKHVTKMKRRRFW</sequence>
<keyword evidence="5" id="KW-1185">Reference proteome</keyword>
<evidence type="ECO:0000313" key="5">
    <source>
        <dbReference type="Proteomes" id="UP000215914"/>
    </source>
</evidence>